<name>A0A8X6R2T5_TRICX</name>
<evidence type="ECO:0000313" key="1">
    <source>
        <dbReference type="EMBL" id="GFX87095.1"/>
    </source>
</evidence>
<dbReference type="AlphaFoldDB" id="A0A8X6R2T5"/>
<gene>
    <name evidence="1" type="ORF">TNCV_2151491</name>
</gene>
<proteinExistence type="predicted"/>
<protein>
    <submittedName>
        <fullName evidence="1">Uncharacterized protein</fullName>
    </submittedName>
</protein>
<keyword evidence="2" id="KW-1185">Reference proteome</keyword>
<sequence>MSLNLVPLKTHWADEVDALKYVETQMPSHWCGVEGEGGVPAQLSSSSFDHGLKVRAQSRKALVQLNSATLIFTHSTRWSQKYFGN</sequence>
<evidence type="ECO:0000313" key="2">
    <source>
        <dbReference type="Proteomes" id="UP000887159"/>
    </source>
</evidence>
<accession>A0A8X6R2T5</accession>
<organism evidence="1 2">
    <name type="scientific">Trichonephila clavipes</name>
    <name type="common">Golden silk orbweaver</name>
    <name type="synonym">Nephila clavipes</name>
    <dbReference type="NCBI Taxonomy" id="2585209"/>
    <lineage>
        <taxon>Eukaryota</taxon>
        <taxon>Metazoa</taxon>
        <taxon>Ecdysozoa</taxon>
        <taxon>Arthropoda</taxon>
        <taxon>Chelicerata</taxon>
        <taxon>Arachnida</taxon>
        <taxon>Araneae</taxon>
        <taxon>Araneomorphae</taxon>
        <taxon>Entelegynae</taxon>
        <taxon>Araneoidea</taxon>
        <taxon>Nephilidae</taxon>
        <taxon>Trichonephila</taxon>
    </lineage>
</organism>
<reference evidence="1" key="1">
    <citation type="submission" date="2020-08" db="EMBL/GenBank/DDBJ databases">
        <title>Multicomponent nature underlies the extraordinary mechanical properties of spider dragline silk.</title>
        <authorList>
            <person name="Kono N."/>
            <person name="Nakamura H."/>
            <person name="Mori M."/>
            <person name="Yoshida Y."/>
            <person name="Ohtoshi R."/>
            <person name="Malay A.D."/>
            <person name="Moran D.A.P."/>
            <person name="Tomita M."/>
            <person name="Numata K."/>
            <person name="Arakawa K."/>
        </authorList>
    </citation>
    <scope>NUCLEOTIDE SEQUENCE</scope>
</reference>
<dbReference type="Proteomes" id="UP000887159">
    <property type="component" value="Unassembled WGS sequence"/>
</dbReference>
<comment type="caution">
    <text evidence="1">The sequence shown here is derived from an EMBL/GenBank/DDBJ whole genome shotgun (WGS) entry which is preliminary data.</text>
</comment>
<dbReference type="EMBL" id="BMAU01021022">
    <property type="protein sequence ID" value="GFX87095.1"/>
    <property type="molecule type" value="Genomic_DNA"/>
</dbReference>